<evidence type="ECO:0000313" key="2">
    <source>
        <dbReference type="Proteomes" id="UP000273675"/>
    </source>
</evidence>
<dbReference type="AlphaFoldDB" id="A0A495D112"/>
<organism evidence="1 2">
    <name type="scientific">Maricaulis maris</name>
    <dbReference type="NCBI Taxonomy" id="74318"/>
    <lineage>
        <taxon>Bacteria</taxon>
        <taxon>Pseudomonadati</taxon>
        <taxon>Pseudomonadota</taxon>
        <taxon>Alphaproteobacteria</taxon>
        <taxon>Maricaulales</taxon>
        <taxon>Maricaulaceae</taxon>
        <taxon>Maricaulis</taxon>
    </lineage>
</organism>
<comment type="caution">
    <text evidence="1">The sequence shown here is derived from an EMBL/GenBank/DDBJ whole genome shotgun (WGS) entry which is preliminary data.</text>
</comment>
<dbReference type="RefSeq" id="WP_121212212.1">
    <property type="nucleotide sequence ID" value="NZ_RBIM01000007.1"/>
</dbReference>
<sequence length="488" mass="54695">MDRSDRPAFDAGWPRLAVAALILVLTLTTTGLPTALAQDDDRPAGVLSPGVGSRLLELIELEGQEAWSEAVAGYTALIDGRALSAYERAVLLRQRGRARYELDDMSGAISDWRTVISLAVLPDEEVNALRINTGQLLMVDGQYRAGINQIEAALARGVTLNADLAMRLAQAYAQDEDHDGGLPHARNYYRLAEAEGADGRQHFSVLLYYFQQLGLVTEQLSLMEEMVARWPAEKANWTSYASLLAQTGRESDAFEVNRIMYLGGMLTSSEELVRLAQYYSYYDYPYGGAVMLERELNAGRVEASVRNMQLLANLWRHAREWERALPVLERVATTSGIGRDYEAYGEALYRAARFSDAEAMFVQAINRGGLVRPGDTWTYVGNARMEQDDLTGATRAFRRALEWEYSRAAAQGWLEFIASKREILAAGERLERLTTIETCEIAIERARRQVVVSEDEYDSEGRRVLDIPAMCEPWFDTYGNRLPASERI</sequence>
<evidence type="ECO:0000313" key="1">
    <source>
        <dbReference type="EMBL" id="RKQ95194.1"/>
    </source>
</evidence>
<dbReference type="SUPFAM" id="SSF48452">
    <property type="entry name" value="TPR-like"/>
    <property type="match status" value="2"/>
</dbReference>
<dbReference type="OrthoDB" id="8482207at2"/>
<dbReference type="EMBL" id="RBIM01000007">
    <property type="protein sequence ID" value="RKQ95194.1"/>
    <property type="molecule type" value="Genomic_DNA"/>
</dbReference>
<gene>
    <name evidence="1" type="ORF">C7435_2883</name>
</gene>
<evidence type="ECO:0008006" key="3">
    <source>
        <dbReference type="Google" id="ProtNLM"/>
    </source>
</evidence>
<dbReference type="InterPro" id="IPR011990">
    <property type="entry name" value="TPR-like_helical_dom_sf"/>
</dbReference>
<reference evidence="1 2" key="1">
    <citation type="submission" date="2018-10" db="EMBL/GenBank/DDBJ databases">
        <title>Genomic Encyclopedia of Type Strains, Phase IV (KMG-IV): sequencing the most valuable type-strain genomes for metagenomic binning, comparative biology and taxonomic classification.</title>
        <authorList>
            <person name="Goeker M."/>
        </authorList>
    </citation>
    <scope>NUCLEOTIDE SEQUENCE [LARGE SCALE GENOMIC DNA]</scope>
    <source>
        <strain evidence="1 2">DSM 4734</strain>
    </source>
</reference>
<dbReference type="Gene3D" id="1.25.40.10">
    <property type="entry name" value="Tetratricopeptide repeat domain"/>
    <property type="match status" value="2"/>
</dbReference>
<proteinExistence type="predicted"/>
<accession>A0A495D112</accession>
<protein>
    <recommendedName>
        <fullName evidence="3">Tetratricopeptide repeat protein</fullName>
    </recommendedName>
</protein>
<dbReference type="Proteomes" id="UP000273675">
    <property type="component" value="Unassembled WGS sequence"/>
</dbReference>
<name>A0A495D112_9PROT</name>